<dbReference type="Proteomes" id="UP000093695">
    <property type="component" value="Chromosome"/>
</dbReference>
<evidence type="ECO:0000313" key="1">
    <source>
        <dbReference type="EMBL" id="ANN17248.1"/>
    </source>
</evidence>
<dbReference type="RefSeq" id="WP_065912864.1">
    <property type="nucleotide sequence ID" value="NZ_CP016174.1"/>
</dbReference>
<dbReference type="InterPro" id="IPR013381">
    <property type="entry name" value="CRISPR-assoc_prot_Cse1"/>
</dbReference>
<dbReference type="CDD" id="cd09729">
    <property type="entry name" value="Cse1_I-E"/>
    <property type="match status" value="1"/>
</dbReference>
<dbReference type="NCBIfam" id="TIGR02547">
    <property type="entry name" value="casA_cse1"/>
    <property type="match status" value="1"/>
</dbReference>
<dbReference type="STRING" id="31958.SD37_17425"/>
<dbReference type="Gene3D" id="1.10.132.100">
    <property type="match status" value="1"/>
</dbReference>
<reference evidence="1 2" key="1">
    <citation type="journal article" date="2015" name="Genome Announc.">
        <title>Draft Genome Sequence of Norvancomycin-Producing Strain Amycolatopsis orientalis CPCC200066.</title>
        <authorList>
            <person name="Lei X."/>
            <person name="Yuan F."/>
            <person name="Shi Y."/>
            <person name="Li X."/>
            <person name="Wang L."/>
            <person name="Hong B."/>
        </authorList>
    </citation>
    <scope>NUCLEOTIDE SEQUENCE [LARGE SCALE GENOMIC DNA]</scope>
    <source>
        <strain evidence="1 2">B-37</strain>
    </source>
</reference>
<organism evidence="1 2">
    <name type="scientific">Amycolatopsis orientalis</name>
    <name type="common">Nocardia orientalis</name>
    <dbReference type="NCBI Taxonomy" id="31958"/>
    <lineage>
        <taxon>Bacteria</taxon>
        <taxon>Bacillati</taxon>
        <taxon>Actinomycetota</taxon>
        <taxon>Actinomycetes</taxon>
        <taxon>Pseudonocardiales</taxon>
        <taxon>Pseudonocardiaceae</taxon>
        <taxon>Amycolatopsis</taxon>
    </lineage>
</organism>
<name>A0A193BYK0_AMYOR</name>
<dbReference type="EMBL" id="CP016174">
    <property type="protein sequence ID" value="ANN17248.1"/>
    <property type="molecule type" value="Genomic_DNA"/>
</dbReference>
<sequence>MTTPFDLSVEPWIPVVRLDGTREDVSLRDILLQAHEIRRIVGEPPPMTAALYRLVLALLHRVYGPARHHDWDKLWSAEAFDMDRLDRHLEAYEFDLFHPEVPFLQCSALPEGKGGTVAKLIPHKSVGNNATLFDHTVVSDRVELLPAAAARWLVTAQAFDPGGMKTPYEKDKSSERAPCSSLGVVLVEGLKLKETLLLNAVSYDPQTEEPRMTTLEDAPAWERGAPLPTPDSRDPLGWTDLLTWPSRRIRLLPEFVGGKQIVTKVVLTPGVRLKGSLPDLESMSAFRTPRAANGKIKPGTPMLPIRLHPVRGVWRHSVELLLHDPWEEERTRQRPRALKQIAALTEAGHIPDDTVYTLRVFGQKLDSKASVVEGYLEEEVPAPVALIRATDDALAGLIGTAIELADEAGAALRGMQREYHKAMRAEPDVTLDLAYWPALARPFEGFLRAVNTARLRATSERTAVTAWRRAVLRIAEDAAETWTAGVAASDRNLSMLGKQHAVFRNRLSKIARVFDARAAKYFTKDETE</sequence>
<proteinExistence type="predicted"/>
<keyword evidence="2" id="KW-1185">Reference proteome</keyword>
<evidence type="ECO:0000313" key="2">
    <source>
        <dbReference type="Proteomes" id="UP000093695"/>
    </source>
</evidence>
<accession>A0A193BYK0</accession>
<dbReference type="AlphaFoldDB" id="A0A193BYK0"/>
<dbReference type="Pfam" id="PF09481">
    <property type="entry name" value="CRISPR_Cse1"/>
    <property type="match status" value="1"/>
</dbReference>
<gene>
    <name evidence="1" type="ORF">SD37_17425</name>
</gene>
<protein>
    <submittedName>
        <fullName evidence="1">Type I-E CRISPR-associated protein Cse1/CasA</fullName>
    </submittedName>
</protein>
<dbReference type="KEGG" id="aori:SD37_17425"/>